<name>Q7UJC8_RHOBA</name>
<protein>
    <submittedName>
        <fullName evidence="2">Uncharacterized protein</fullName>
    </submittedName>
</protein>
<sequence length="196" mass="21940">MHYIFSFSDMNVHRLKPQSWPKVPAEKARGDETDVKPLFDSIWRNLTPVSALKPCREWRLTRFHQQEEKMNRKSITCSNGHHLRAAGALAGKTLPCPRCGVAVTIPWEEAFTVPEEPPVRDTLSDTGVMRILGEPAVAPAAETKTDAPQANPESHRPCPRCEYLVSDQSTVCPKCACYMGMMPQFLRALLPKNLSA</sequence>
<keyword evidence="3" id="KW-1185">Reference proteome</keyword>
<proteinExistence type="predicted"/>
<accession>Q7UJC8</accession>
<dbReference type="KEGG" id="rba:RB11977"/>
<dbReference type="Proteomes" id="UP000001025">
    <property type="component" value="Chromosome"/>
</dbReference>
<evidence type="ECO:0000313" key="2">
    <source>
        <dbReference type="EMBL" id="CAD77330.1"/>
    </source>
</evidence>
<dbReference type="HOGENOM" id="CLU_1389267_0_0_0"/>
<reference evidence="2 3" key="1">
    <citation type="journal article" date="2003" name="Proc. Natl. Acad. Sci. U.S.A.">
        <title>Complete genome sequence of the marine planctomycete Pirellula sp. strain 1.</title>
        <authorList>
            <person name="Gloeckner F.O."/>
            <person name="Kube M."/>
            <person name="Bauer M."/>
            <person name="Teeling H."/>
            <person name="Lombardot T."/>
            <person name="Ludwig W."/>
            <person name="Gade D."/>
            <person name="Beck A."/>
            <person name="Borzym K."/>
            <person name="Heitmann K."/>
            <person name="Rabus R."/>
            <person name="Schlesner H."/>
            <person name="Amann R."/>
            <person name="Reinhardt R."/>
        </authorList>
    </citation>
    <scope>NUCLEOTIDE SEQUENCE [LARGE SCALE GENOMIC DNA]</scope>
    <source>
        <strain evidence="3">DSM 10527 / NCIMB 13988 / SH1</strain>
    </source>
</reference>
<evidence type="ECO:0000313" key="3">
    <source>
        <dbReference type="Proteomes" id="UP000001025"/>
    </source>
</evidence>
<dbReference type="AlphaFoldDB" id="Q7UJC8"/>
<dbReference type="OrthoDB" id="286745at2"/>
<dbReference type="EMBL" id="BX294154">
    <property type="protein sequence ID" value="CAD77330.1"/>
    <property type="molecule type" value="Genomic_DNA"/>
</dbReference>
<dbReference type="EnsemblBacteria" id="CAD77330">
    <property type="protein sequence ID" value="CAD77330"/>
    <property type="gene ID" value="RB11977"/>
</dbReference>
<evidence type="ECO:0000256" key="1">
    <source>
        <dbReference type="SAM" id="MobiDB-lite"/>
    </source>
</evidence>
<gene>
    <name evidence="2" type="ordered locus">RB11977</name>
</gene>
<dbReference type="InParanoid" id="Q7UJC8"/>
<organism evidence="2 3">
    <name type="scientific">Rhodopirellula baltica (strain DSM 10527 / NCIMB 13988 / SH1)</name>
    <dbReference type="NCBI Taxonomy" id="243090"/>
    <lineage>
        <taxon>Bacteria</taxon>
        <taxon>Pseudomonadati</taxon>
        <taxon>Planctomycetota</taxon>
        <taxon>Planctomycetia</taxon>
        <taxon>Pirellulales</taxon>
        <taxon>Pirellulaceae</taxon>
        <taxon>Rhodopirellula</taxon>
    </lineage>
</organism>
<feature type="region of interest" description="Disordered" evidence="1">
    <location>
        <begin position="136"/>
        <end position="156"/>
    </location>
</feature>
<dbReference type="PATRIC" id="fig|243090.15.peg.5786"/>